<sequence>MVPSRKEERGQEDVQLPPPAAEVPCRGGGGALLAPPRQVWWRWRDEGKRAMVAICESREGICLYIAPLVTSLTGGP</sequence>
<dbReference type="EMBL" id="SPHZ02000012">
    <property type="protein sequence ID" value="KAF0888001.1"/>
    <property type="molecule type" value="Genomic_DNA"/>
</dbReference>
<reference evidence="2 3" key="1">
    <citation type="submission" date="2019-11" db="EMBL/GenBank/DDBJ databases">
        <title>Whole genome sequence of Oryza granulata.</title>
        <authorList>
            <person name="Li W."/>
        </authorList>
    </citation>
    <scope>NUCLEOTIDE SEQUENCE [LARGE SCALE GENOMIC DNA]</scope>
    <source>
        <strain evidence="3">cv. Menghai</strain>
        <tissue evidence="2">Leaf</tissue>
    </source>
</reference>
<name>A0A6G1BJN7_9ORYZ</name>
<evidence type="ECO:0000313" key="3">
    <source>
        <dbReference type="Proteomes" id="UP000479710"/>
    </source>
</evidence>
<gene>
    <name evidence="2" type="ORF">E2562_006917</name>
</gene>
<evidence type="ECO:0000256" key="1">
    <source>
        <dbReference type="SAM" id="MobiDB-lite"/>
    </source>
</evidence>
<keyword evidence="3" id="KW-1185">Reference proteome</keyword>
<evidence type="ECO:0000313" key="2">
    <source>
        <dbReference type="EMBL" id="KAF0888001.1"/>
    </source>
</evidence>
<feature type="compositionally biased region" description="Basic and acidic residues" evidence="1">
    <location>
        <begin position="1"/>
        <end position="12"/>
    </location>
</feature>
<dbReference type="AlphaFoldDB" id="A0A6G1BJN7"/>
<comment type="caution">
    <text evidence="2">The sequence shown here is derived from an EMBL/GenBank/DDBJ whole genome shotgun (WGS) entry which is preliminary data.</text>
</comment>
<accession>A0A6G1BJN7</accession>
<protein>
    <submittedName>
        <fullName evidence="2">Uncharacterized protein</fullName>
    </submittedName>
</protein>
<proteinExistence type="predicted"/>
<feature type="region of interest" description="Disordered" evidence="1">
    <location>
        <begin position="1"/>
        <end position="29"/>
    </location>
</feature>
<organism evidence="2 3">
    <name type="scientific">Oryza meyeriana var. granulata</name>
    <dbReference type="NCBI Taxonomy" id="110450"/>
    <lineage>
        <taxon>Eukaryota</taxon>
        <taxon>Viridiplantae</taxon>
        <taxon>Streptophyta</taxon>
        <taxon>Embryophyta</taxon>
        <taxon>Tracheophyta</taxon>
        <taxon>Spermatophyta</taxon>
        <taxon>Magnoliopsida</taxon>
        <taxon>Liliopsida</taxon>
        <taxon>Poales</taxon>
        <taxon>Poaceae</taxon>
        <taxon>BOP clade</taxon>
        <taxon>Oryzoideae</taxon>
        <taxon>Oryzeae</taxon>
        <taxon>Oryzinae</taxon>
        <taxon>Oryza</taxon>
        <taxon>Oryza meyeriana</taxon>
    </lineage>
</organism>
<dbReference type="Proteomes" id="UP000479710">
    <property type="component" value="Unassembled WGS sequence"/>
</dbReference>